<dbReference type="GO" id="GO:0043844">
    <property type="term" value="F:ADP-specific phosphofructokinase activity"/>
    <property type="evidence" value="ECO:0007669"/>
    <property type="project" value="UniProtKB-EC"/>
</dbReference>
<evidence type="ECO:0000256" key="1">
    <source>
        <dbReference type="SAM" id="MobiDB-lite"/>
    </source>
</evidence>
<dbReference type="SUPFAM" id="SSF53613">
    <property type="entry name" value="Ribokinase-like"/>
    <property type="match status" value="1"/>
</dbReference>
<dbReference type="EMBL" id="CAJRAY010000077">
    <property type="protein sequence ID" value="CAG5090812.1"/>
    <property type="molecule type" value="Genomic_DNA"/>
</dbReference>
<protein>
    <submittedName>
        <fullName evidence="2">ADP-dependent phosphofructokinase/glucokinase</fullName>
        <ecNumber evidence="2">2.7.1.146</ecNumber>
    </submittedName>
</protein>
<comment type="caution">
    <text evidence="2">The sequence shown here is derived from an EMBL/GenBank/DDBJ whole genome shotgun (WGS) entry which is preliminary data.</text>
</comment>
<keyword evidence="3" id="KW-1185">Reference proteome</keyword>
<reference evidence="2 3" key="1">
    <citation type="submission" date="2021-04" db="EMBL/GenBank/DDBJ databases">
        <authorList>
            <person name="Rakotoarivonina H."/>
        </authorList>
    </citation>
    <scope>NUCLEOTIDE SEQUENCE [LARGE SCALE GENOMIC DNA]</scope>
    <source>
        <strain evidence="2 3">XE</strain>
    </source>
</reference>
<evidence type="ECO:0000313" key="2">
    <source>
        <dbReference type="EMBL" id="CAG5090812.1"/>
    </source>
</evidence>
<name>A0ABM8V6P6_THEXY</name>
<sequence length="724" mass="81474">MIVTKVTVNEFVPFSQPYFDYIVRHAKSISSNVLSSFNCIKDERVLRERLDAVKRHVRAYKKNNPAGVIFFEDAHYHSLDIRKLCIETLYPEVDIVCMNEEELALTLGMYNRPVDIGDILSCVEGVFFLKNLFNVKNGIIVHTKDYSMYAGVRKQKGPAFGMPDLRVGELPERSVADQVVEGAERRGRARSHGNDDLLISAVGAIARGEYAGDGRRAAAVDDDLAHPRALEHAFQPLGVRHESDLDEHPVHREVMLFAGGAVDVRYAFHLAAAGDFLDLRVLVHRHVRQAVQPVLQHLVRLQFGHELEQRHMRRNARQIDGRLDAGVAAADDRHLLAGEQRTVAVRAIRHALVLELFFARHVQVAPARARRDDDRLALQHGAVVQGDLDEVFLLELLRPNRLHDVNRVFLHMLFKRYGELRALRVLHADQIFDAQRVVHLAAETVGDDAGADPFARGVDRGARTRRTAPDDQDVERLLVREGRRVGGYAELVQNIVERHPAAFEELAVQVDGRHGHDFLALDFFLISGAVDHRVGDAGIQHAHDVERLHDVRTVVAGQADIRLETVLALDGLDPFDHFIVNFRRAPAHLQERQDERSEFMAERNAGEYDAGILARTIDAEARRAGQLRPFDRNTRRHAGQLVQQVQHVSRYAIRTGADLDHNVAFKKLKILLQLCSNVCVQFHDLWRLLRFCLPGRGSASTSGRLLPTSPGRLRPDGSGHIAPP</sequence>
<keyword evidence="2" id="KW-0808">Transferase</keyword>
<dbReference type="InterPro" id="IPR029056">
    <property type="entry name" value="Ribokinase-like"/>
</dbReference>
<dbReference type="Proteomes" id="UP000681526">
    <property type="component" value="Unassembled WGS sequence"/>
</dbReference>
<dbReference type="EC" id="2.7.1.146" evidence="2"/>
<evidence type="ECO:0000313" key="3">
    <source>
        <dbReference type="Proteomes" id="UP000681526"/>
    </source>
</evidence>
<gene>
    <name evidence="2" type="primary">txxe 2970</name>
    <name evidence="2" type="ORF">TXXE_14700</name>
</gene>
<proteinExistence type="predicted"/>
<feature type="region of interest" description="Disordered" evidence="1">
    <location>
        <begin position="698"/>
        <end position="724"/>
    </location>
</feature>
<organism evidence="2 3">
    <name type="scientific">Thermobacillus xylanilyticus</name>
    <dbReference type="NCBI Taxonomy" id="76633"/>
    <lineage>
        <taxon>Bacteria</taxon>
        <taxon>Bacillati</taxon>
        <taxon>Bacillota</taxon>
        <taxon>Bacilli</taxon>
        <taxon>Bacillales</taxon>
        <taxon>Paenibacillaceae</taxon>
        <taxon>Thermobacillus</taxon>
    </lineage>
</organism>
<accession>A0ABM8V6P6</accession>
<dbReference type="Gene3D" id="3.40.1190.20">
    <property type="match status" value="1"/>
</dbReference>